<dbReference type="EMBL" id="JAUYVT010000020">
    <property type="protein sequence ID" value="MDP2566392.1"/>
    <property type="molecule type" value="Genomic_DNA"/>
</dbReference>
<protein>
    <recommendedName>
        <fullName evidence="3">Myb-like domain-containing protein</fullName>
    </recommendedName>
</protein>
<evidence type="ECO:0000313" key="1">
    <source>
        <dbReference type="EMBL" id="MDP2566392.1"/>
    </source>
</evidence>
<accession>A0ABT9FHX2</accession>
<name>A0ABT9FHX2_9GAMM</name>
<evidence type="ECO:0008006" key="3">
    <source>
        <dbReference type="Google" id="ProtNLM"/>
    </source>
</evidence>
<reference evidence="1" key="1">
    <citation type="submission" date="2023-07" db="EMBL/GenBank/DDBJ databases">
        <title>Genome content predicts the carbon catabolic preferences of heterotrophic bacteria.</title>
        <authorList>
            <person name="Gralka M."/>
        </authorList>
    </citation>
    <scope>NUCLEOTIDE SEQUENCE</scope>
    <source>
        <strain evidence="1">4G09</strain>
    </source>
</reference>
<organism evidence="1 2">
    <name type="scientific">Pseudoalteromonas marina</name>
    <dbReference type="NCBI Taxonomy" id="267375"/>
    <lineage>
        <taxon>Bacteria</taxon>
        <taxon>Pseudomonadati</taxon>
        <taxon>Pseudomonadota</taxon>
        <taxon>Gammaproteobacteria</taxon>
        <taxon>Alteromonadales</taxon>
        <taxon>Pseudoalteromonadaceae</taxon>
        <taxon>Pseudoalteromonas</taxon>
    </lineage>
</organism>
<sequence>MNNNGWTAEENEILMQSIENNYSISEIIKQTSEKIKRSEKSIERRLIKIGYMSKSKQNFSRKKGFVG</sequence>
<proteinExistence type="predicted"/>
<evidence type="ECO:0000313" key="2">
    <source>
        <dbReference type="Proteomes" id="UP001177212"/>
    </source>
</evidence>
<gene>
    <name evidence="1" type="ORF">Q8W34_17230</name>
</gene>
<comment type="caution">
    <text evidence="1">The sequence shown here is derived from an EMBL/GenBank/DDBJ whole genome shotgun (WGS) entry which is preliminary data.</text>
</comment>
<dbReference type="Proteomes" id="UP001177212">
    <property type="component" value="Unassembled WGS sequence"/>
</dbReference>
<keyword evidence="2" id="KW-1185">Reference proteome</keyword>